<dbReference type="HOGENOM" id="CLU_004035_0_0_9"/>
<keyword evidence="3" id="KW-1185">Reference proteome</keyword>
<dbReference type="eggNOG" id="COG3210">
    <property type="taxonomic scope" value="Bacteria"/>
</dbReference>
<reference evidence="2 3" key="1">
    <citation type="submission" date="2011-04" db="EMBL/GenBank/DDBJ databases">
        <authorList>
            <person name="Muzny D."/>
            <person name="Qin X."/>
            <person name="Deng J."/>
            <person name="Jiang H."/>
            <person name="Liu Y."/>
            <person name="Qu J."/>
            <person name="Song X.-Z."/>
            <person name="Zhang L."/>
            <person name="Thornton R."/>
            <person name="Coyle M."/>
            <person name="Francisco L."/>
            <person name="Jackson L."/>
            <person name="Javaid M."/>
            <person name="Korchina V."/>
            <person name="Kovar C."/>
            <person name="Mata R."/>
            <person name="Mathew T."/>
            <person name="Ngo R."/>
            <person name="Nguyen L."/>
            <person name="Nguyen N."/>
            <person name="Okwuonu G."/>
            <person name="Ongeri F."/>
            <person name="Pham C."/>
            <person name="Simmons D."/>
            <person name="Wilczek-Boney K."/>
            <person name="Hale W."/>
            <person name="Jakkamsetti A."/>
            <person name="Pham P."/>
            <person name="Ruth R."/>
            <person name="San Lucas F."/>
            <person name="Warren J."/>
            <person name="Zhang J."/>
            <person name="Zhao Z."/>
            <person name="Zhou C."/>
            <person name="Zhu D."/>
            <person name="Lee S."/>
            <person name="Bess C."/>
            <person name="Blankenburg K."/>
            <person name="Forbes L."/>
            <person name="Fu Q."/>
            <person name="Gubbala S."/>
            <person name="Hirani K."/>
            <person name="Jayaseelan J.C."/>
            <person name="Lara F."/>
            <person name="Munidasa M."/>
            <person name="Palculict T."/>
            <person name="Patil S."/>
            <person name="Pu L.-L."/>
            <person name="Saada N."/>
            <person name="Tang L."/>
            <person name="Weissenberger G."/>
            <person name="Zhu Y."/>
            <person name="Hemphill L."/>
            <person name="Shang Y."/>
            <person name="Youmans B."/>
            <person name="Ayvaz T."/>
            <person name="Ross M."/>
            <person name="Santibanez J."/>
            <person name="Aqrawi P."/>
            <person name="Gross S."/>
            <person name="Joshi V."/>
            <person name="Fowler G."/>
            <person name="Nazareth L."/>
            <person name="Reid J."/>
            <person name="Worley K."/>
            <person name="Petrosino J."/>
            <person name="Highlander S."/>
            <person name="Gibbs R."/>
        </authorList>
    </citation>
    <scope>NUCLEOTIDE SEQUENCE [LARGE SCALE GENOMIC DNA]</scope>
    <source>
        <strain evidence="2 3">DSM 2778</strain>
    </source>
</reference>
<dbReference type="Gene3D" id="2.160.20.10">
    <property type="entry name" value="Single-stranded right-handed beta-helix, Pectin lyase-like"/>
    <property type="match status" value="1"/>
</dbReference>
<dbReference type="Pfam" id="PF18676">
    <property type="entry name" value="MBG_2"/>
    <property type="match status" value="1"/>
</dbReference>
<feature type="domain" description="Filamentous haemagglutinin FhaB/tRNA nuclease CdiA-like TPS" evidence="1">
    <location>
        <begin position="41"/>
        <end position="156"/>
    </location>
</feature>
<dbReference type="InterPro" id="IPR008638">
    <property type="entry name" value="FhaB/CdiA-like_TPS"/>
</dbReference>
<accession>F5RKC0</accession>
<evidence type="ECO:0000313" key="3">
    <source>
        <dbReference type="Proteomes" id="UP000004067"/>
    </source>
</evidence>
<dbReference type="SMART" id="SM00912">
    <property type="entry name" value="Haemagg_act"/>
    <property type="match status" value="1"/>
</dbReference>
<dbReference type="Pfam" id="PF05860">
    <property type="entry name" value="TPS"/>
    <property type="match status" value="1"/>
</dbReference>
<evidence type="ECO:0000313" key="2">
    <source>
        <dbReference type="EMBL" id="EGK61120.1"/>
    </source>
</evidence>
<dbReference type="STRING" id="888060.HMPREF9081_0705"/>
<dbReference type="Proteomes" id="UP000004067">
    <property type="component" value="Unassembled WGS sequence"/>
</dbReference>
<dbReference type="InterPro" id="IPR012334">
    <property type="entry name" value="Pectin_lyas_fold"/>
</dbReference>
<comment type="caution">
    <text evidence="2">The sequence shown here is derived from an EMBL/GenBank/DDBJ whole genome shotgun (WGS) entry which is preliminary data.</text>
</comment>
<protein>
    <recommendedName>
        <fullName evidence="1">Filamentous haemagglutinin FhaB/tRNA nuclease CdiA-like TPS domain-containing protein</fullName>
    </recommendedName>
</protein>
<name>F5RKC0_9FIRM</name>
<evidence type="ECO:0000259" key="1">
    <source>
        <dbReference type="SMART" id="SM00912"/>
    </source>
</evidence>
<dbReference type="Gene3D" id="2.160.20.110">
    <property type="match status" value="1"/>
</dbReference>
<gene>
    <name evidence="2" type="ORF">HMPREF9081_0705</name>
</gene>
<organism evidence="2 3">
    <name type="scientific">Centipeda periodontii DSM 2778</name>
    <dbReference type="NCBI Taxonomy" id="888060"/>
    <lineage>
        <taxon>Bacteria</taxon>
        <taxon>Bacillati</taxon>
        <taxon>Bacillota</taxon>
        <taxon>Negativicutes</taxon>
        <taxon>Selenomonadales</taxon>
        <taxon>Selenomonadaceae</taxon>
        <taxon>Centipeda</taxon>
    </lineage>
</organism>
<sequence length="1586" mass="162341">MGQYQKGSRNMKASSNAHLHRTLLCALFAGSIAAPFAVPHAYALPIEGANAPTNAGEANISTSGTVMDITGKTEHNVLRWEDFSVDSGEKVRFDSGSQTKDYLNLVTGEGASNIYGTLEGGRNVYLVNPHGILFAAGSQVNTGALYLSTAKPDDIAAATNTFKTNGTSPLSATAQTGDVLNLGTVKASKLYIEGKNVKVLNTDAVTDANGTALTGANVTIRSAQTPHIGYDVGNRATANFDEGGGSVQHSFYDYANPNTAKSASGRGWEVTNLGGTAHTDYDYMRVHDVYDLQNINAKRDGRYILAGNIDAGVTNTWNRTVYGIEGFLPIGEDYRTQFTGQFDGAGHTLRGLYINRPNENTQGLFGYTVGARIENLSLVDGNVEGHDSVGGIVGYAQDTVIRNVSYAGRVNGNQIVGGIVGCAWGGSIQNAWNAGAVSGTGHSAGGIVGYAREAAVIQNVCNTGAITGNERVGGIVGAIADSTLQNAWSTGSVTGSQQVGGIVGAMENSTLRYVWNTGTVAGSQKVGGIVGEADGGSIRHAVSKTGSAGQAVGASSNGTDVTDVKVAPEADMKLAATYTDWKDANGNAVVATEGGKGLPWRIYEGKTTPLLTGLMKGTKRLAKVYDGNVFATTDPHITLVHTGKDVGTYDAYSDQFGYNLIGGAIIKPRALTISAVAAQSKTYDGTRDADAAQFHATLGNIVAGEEGSVTATATGAAYNDKNVAGANKVSYTGVALGGTGAGNYSLAATTAQGAGSITAKQLNLALTGGARFDKTYDGTANVTQSLTKDRNYTLTNFVSGEGADIALAPVTGTYTDKNAGTGKTVTFGGLTLTGAGAGNYSLSATTLTTTGDIARKTLTLEGTAGTQFTKIYDGTATVTQNLVRGTNYRLAGVVEGEGTSVVALNESVAQGAYTTANAQAAGAQQNVTFTNLALTGSGAANYTLAANKTFESAGRITPKELNLALASGTRFDKTYDGNANVTQSLTKDGNYSLTGFITGEGADIELDTVTGTYADKNAAADKAVTFGGLRLTGTGAGNYVLNKTALTGIGTISPKQLNLALTSGARFDKTYDGNANVTQSLTKGTNYTLTNFADGEGAGITITGAGTYTDKNAGTGKTVTFGGLTLTGAGAGNYSLSTTTLATTGDIAKRALTLEGTAGTQFTKTYDGNATVTQNLARGTNYRLAGVVEGEGTDIVALNESAAQGAYATKDAQAAGARQNVTFRNLALTGSGAANYTLAASKTFENAGRITPKELNLALTSGARFDKTYDGTANVTQSLTKDGNYSLTGFITGEGADIELDTVTGTYADKNAARDKAVTFGGLTLTGTGAANYVLNRTSLVGTGTITKRALTLGAVAAQTKTYDGTTAADAAQFSATLGNVVASDSVAATATGATYNDKNVAAAATVDYTGLALGGSDAGNYSVVSTAQGAGAITPRELTLTADAKTATQGEALPSFTGRADGFAAGEDASVFGAQGITFGSAVTNTNTPGSYAVTGRAVGVADGVVGNYRITQAPGNARAFTVNVMPVTGGVLASLIQESKPIFDDGYSRLVYLYGMPRPIPAEILGFYRFAPTRDLLIEGLRLD</sequence>
<proteinExistence type="predicted"/>
<dbReference type="EMBL" id="AFHQ01000024">
    <property type="protein sequence ID" value="EGK61120.1"/>
    <property type="molecule type" value="Genomic_DNA"/>
</dbReference>
<dbReference type="InterPro" id="IPR041286">
    <property type="entry name" value="MBG_2"/>
</dbReference>
<dbReference type="NCBIfam" id="TIGR01901">
    <property type="entry name" value="adhes_NPXG"/>
    <property type="match status" value="1"/>
</dbReference>
<dbReference type="Pfam" id="PF18657">
    <property type="entry name" value="YDG"/>
    <property type="match status" value="8"/>
</dbReference>
<dbReference type="InterPro" id="IPR041248">
    <property type="entry name" value="YDG"/>
</dbReference>